<name>A0ABQ9UJ62_SAGOE</name>
<evidence type="ECO:0000313" key="2">
    <source>
        <dbReference type="Proteomes" id="UP001266305"/>
    </source>
</evidence>
<organism evidence="1 2">
    <name type="scientific">Saguinus oedipus</name>
    <name type="common">Cotton-top tamarin</name>
    <name type="synonym">Oedipomidas oedipus</name>
    <dbReference type="NCBI Taxonomy" id="9490"/>
    <lineage>
        <taxon>Eukaryota</taxon>
        <taxon>Metazoa</taxon>
        <taxon>Chordata</taxon>
        <taxon>Craniata</taxon>
        <taxon>Vertebrata</taxon>
        <taxon>Euteleostomi</taxon>
        <taxon>Mammalia</taxon>
        <taxon>Eutheria</taxon>
        <taxon>Euarchontoglires</taxon>
        <taxon>Primates</taxon>
        <taxon>Haplorrhini</taxon>
        <taxon>Platyrrhini</taxon>
        <taxon>Cebidae</taxon>
        <taxon>Callitrichinae</taxon>
        <taxon>Saguinus</taxon>
    </lineage>
</organism>
<dbReference type="EMBL" id="JASSZA010000012">
    <property type="protein sequence ID" value="KAK2097127.1"/>
    <property type="molecule type" value="Genomic_DNA"/>
</dbReference>
<comment type="caution">
    <text evidence="1">The sequence shown here is derived from an EMBL/GenBank/DDBJ whole genome shotgun (WGS) entry which is preliminary data.</text>
</comment>
<accession>A0ABQ9UJ62</accession>
<dbReference type="Proteomes" id="UP001266305">
    <property type="component" value="Unassembled WGS sequence"/>
</dbReference>
<protein>
    <submittedName>
        <fullName evidence="1">Uncharacterized protein</fullName>
    </submittedName>
</protein>
<gene>
    <name evidence="1" type="ORF">P7K49_026161</name>
</gene>
<keyword evidence="2" id="KW-1185">Reference proteome</keyword>
<reference evidence="1 2" key="1">
    <citation type="submission" date="2023-05" db="EMBL/GenBank/DDBJ databases">
        <title>B98-5 Cell Line De Novo Hybrid Assembly: An Optical Mapping Approach.</title>
        <authorList>
            <person name="Kananen K."/>
            <person name="Auerbach J.A."/>
            <person name="Kautto E."/>
            <person name="Blachly J.S."/>
        </authorList>
    </citation>
    <scope>NUCLEOTIDE SEQUENCE [LARGE SCALE GENOMIC DNA]</scope>
    <source>
        <strain evidence="1">B95-8</strain>
        <tissue evidence="1">Cell line</tissue>
    </source>
</reference>
<sequence length="107" mass="11741">MQNLKKNHWWHLWPNPLPPHPPADAPELPHLPVRAELLFGDRTQIALEEVPDVDTGCVVLHQEHSRPGRGPVQAGDRMAICAAIPLQEGKCGTQLVEPDASVRTAGL</sequence>
<proteinExistence type="predicted"/>
<evidence type="ECO:0000313" key="1">
    <source>
        <dbReference type="EMBL" id="KAK2097127.1"/>
    </source>
</evidence>